<comment type="similarity">
    <text evidence="6">Belongs to the CAMSAP1 family.</text>
</comment>
<name>A0A6P5LQH7_PHACI</name>
<feature type="region of interest" description="Disordered" evidence="8">
    <location>
        <begin position="1309"/>
        <end position="1359"/>
    </location>
</feature>
<evidence type="ECO:0000256" key="7">
    <source>
        <dbReference type="SAM" id="Coils"/>
    </source>
</evidence>
<proteinExistence type="inferred from homology"/>
<organism evidence="11 12">
    <name type="scientific">Phascolarctos cinereus</name>
    <name type="common">Koala</name>
    <dbReference type="NCBI Taxonomy" id="38626"/>
    <lineage>
        <taxon>Eukaryota</taxon>
        <taxon>Metazoa</taxon>
        <taxon>Chordata</taxon>
        <taxon>Craniata</taxon>
        <taxon>Vertebrata</taxon>
        <taxon>Euteleostomi</taxon>
        <taxon>Mammalia</taxon>
        <taxon>Metatheria</taxon>
        <taxon>Diprotodontia</taxon>
        <taxon>Phascolarctidae</taxon>
        <taxon>Phascolarctos</taxon>
    </lineage>
</organism>
<dbReference type="InterPro" id="IPR032940">
    <property type="entry name" value="CAMSAP"/>
</dbReference>
<feature type="region of interest" description="Disordered" evidence="8">
    <location>
        <begin position="1262"/>
        <end position="1292"/>
    </location>
</feature>
<keyword evidence="5" id="KW-0206">Cytoskeleton</keyword>
<feature type="region of interest" description="Disordered" evidence="8">
    <location>
        <begin position="814"/>
        <end position="844"/>
    </location>
</feature>
<dbReference type="GO" id="GO:0005516">
    <property type="term" value="F:calmodulin binding"/>
    <property type="evidence" value="ECO:0007669"/>
    <property type="project" value="InterPro"/>
</dbReference>
<feature type="compositionally biased region" description="Polar residues" evidence="8">
    <location>
        <begin position="1102"/>
        <end position="1118"/>
    </location>
</feature>
<feature type="coiled-coil region" evidence="7">
    <location>
        <begin position="762"/>
        <end position="789"/>
    </location>
</feature>
<comment type="subcellular location">
    <subcellularLocation>
        <location evidence="1">Cytoplasm</location>
        <location evidence="1">Cytoskeleton</location>
    </subcellularLocation>
</comment>
<dbReference type="InterPro" id="IPR058042">
    <property type="entry name" value="CAMSAP_N"/>
</dbReference>
<dbReference type="GeneID" id="110219562"/>
<reference evidence="12" key="1">
    <citation type="submission" date="2025-08" db="UniProtKB">
        <authorList>
            <consortium name="RefSeq"/>
        </authorList>
    </citation>
    <scope>IDENTIFICATION</scope>
    <source>
        <tissue evidence="12">Spleen</tissue>
    </source>
</reference>
<dbReference type="Pfam" id="PF11971">
    <property type="entry name" value="CAMSAP_CH"/>
    <property type="match status" value="1"/>
</dbReference>
<dbReference type="InParanoid" id="A0A6P5LQH7"/>
<feature type="region of interest" description="Disordered" evidence="8">
    <location>
        <begin position="927"/>
        <end position="1017"/>
    </location>
</feature>
<dbReference type="FunCoup" id="A0A6P5LQH7">
    <property type="interactions" value="2151"/>
</dbReference>
<dbReference type="SUPFAM" id="SSF47576">
    <property type="entry name" value="Calponin-homology domain, CH-domain"/>
    <property type="match status" value="1"/>
</dbReference>
<dbReference type="CTD" id="23271"/>
<feature type="compositionally biased region" description="Polar residues" evidence="8">
    <location>
        <begin position="1348"/>
        <end position="1359"/>
    </location>
</feature>
<feature type="region of interest" description="Disordered" evidence="8">
    <location>
        <begin position="667"/>
        <end position="731"/>
    </location>
</feature>
<feature type="domain" description="Calponin-homology (CH)" evidence="9">
    <location>
        <begin position="223"/>
        <end position="336"/>
    </location>
</feature>
<dbReference type="GO" id="GO:0036449">
    <property type="term" value="C:microtubule minus-end"/>
    <property type="evidence" value="ECO:0007669"/>
    <property type="project" value="TreeGrafter"/>
</dbReference>
<evidence type="ECO:0000256" key="3">
    <source>
        <dbReference type="ARBA" id="ARBA00022701"/>
    </source>
</evidence>
<feature type="compositionally biased region" description="Basic and acidic residues" evidence="8">
    <location>
        <begin position="814"/>
        <end position="842"/>
    </location>
</feature>
<feature type="compositionally biased region" description="Polar residues" evidence="8">
    <location>
        <begin position="715"/>
        <end position="727"/>
    </location>
</feature>
<feature type="region of interest" description="Disordered" evidence="8">
    <location>
        <begin position="1102"/>
        <end position="1122"/>
    </location>
</feature>
<dbReference type="InterPro" id="IPR038209">
    <property type="entry name" value="CKK_dom_sf"/>
</dbReference>
<keyword evidence="3 6" id="KW-0493">Microtubule</keyword>
<dbReference type="PROSITE" id="PS51508">
    <property type="entry name" value="CKK"/>
    <property type="match status" value="1"/>
</dbReference>
<feature type="region of interest" description="Disordered" evidence="8">
    <location>
        <begin position="857"/>
        <end position="881"/>
    </location>
</feature>
<evidence type="ECO:0000256" key="4">
    <source>
        <dbReference type="ARBA" id="ARBA00023054"/>
    </source>
</evidence>
<feature type="compositionally biased region" description="Polar residues" evidence="8">
    <location>
        <begin position="857"/>
        <end position="867"/>
    </location>
</feature>
<protein>
    <submittedName>
        <fullName evidence="12">Calmodulin-regulated spectrin-associated protein 2 isoform X1</fullName>
    </submittedName>
</protein>
<dbReference type="InterPro" id="IPR001715">
    <property type="entry name" value="CH_dom"/>
</dbReference>
<dbReference type="InterPro" id="IPR036872">
    <property type="entry name" value="CH_dom_sf"/>
</dbReference>
<dbReference type="Pfam" id="PF17095">
    <property type="entry name" value="CAMSAP_CC1"/>
    <property type="match status" value="1"/>
</dbReference>
<feature type="compositionally biased region" description="Polar residues" evidence="8">
    <location>
        <begin position="962"/>
        <end position="983"/>
    </location>
</feature>
<dbReference type="InterPro" id="IPR011033">
    <property type="entry name" value="PRC_barrel-like_sf"/>
</dbReference>
<evidence type="ECO:0000259" key="9">
    <source>
        <dbReference type="PROSITE" id="PS50021"/>
    </source>
</evidence>
<evidence type="ECO:0000256" key="8">
    <source>
        <dbReference type="SAM" id="MobiDB-lite"/>
    </source>
</evidence>
<evidence type="ECO:0000256" key="1">
    <source>
        <dbReference type="ARBA" id="ARBA00004245"/>
    </source>
</evidence>
<keyword evidence="4 7" id="KW-0175">Coiled coil</keyword>
<feature type="compositionally biased region" description="Basic residues" evidence="8">
    <location>
        <begin position="1262"/>
        <end position="1273"/>
    </location>
</feature>
<evidence type="ECO:0000313" key="12">
    <source>
        <dbReference type="RefSeq" id="XP_020858639.1"/>
    </source>
</evidence>
<dbReference type="GO" id="GO:0007026">
    <property type="term" value="P:negative regulation of microtubule depolymerization"/>
    <property type="evidence" value="ECO:0007669"/>
    <property type="project" value="TreeGrafter"/>
</dbReference>
<dbReference type="GO" id="GO:0030507">
    <property type="term" value="F:spectrin binding"/>
    <property type="evidence" value="ECO:0007669"/>
    <property type="project" value="InterPro"/>
</dbReference>
<evidence type="ECO:0000259" key="10">
    <source>
        <dbReference type="PROSITE" id="PS51508"/>
    </source>
</evidence>
<dbReference type="Pfam" id="PF08683">
    <property type="entry name" value="CAMSAP_CKK"/>
    <property type="match status" value="1"/>
</dbReference>
<keyword evidence="11" id="KW-1185">Reference proteome</keyword>
<dbReference type="FunFam" id="3.10.20.360:FF:000001">
    <property type="entry name" value="Calmodulin-regulated spectrin-associated protein 3 isoform 2"/>
    <property type="match status" value="1"/>
</dbReference>
<gene>
    <name evidence="12" type="primary">CAMSAP2</name>
</gene>
<comment type="domain">
    <text evidence="6">The CKK domain binds microtubules.</text>
</comment>
<dbReference type="InterPro" id="IPR031372">
    <property type="entry name" value="CAMSAP_CC1"/>
</dbReference>
<keyword evidence="2" id="KW-0963">Cytoplasm</keyword>
<dbReference type="RefSeq" id="XP_020858639.1">
    <property type="nucleotide sequence ID" value="XM_021002980.1"/>
</dbReference>
<evidence type="ECO:0000256" key="5">
    <source>
        <dbReference type="ARBA" id="ARBA00023212"/>
    </source>
</evidence>
<dbReference type="PANTHER" id="PTHR21595">
    <property type="entry name" value="PATRONIN"/>
    <property type="match status" value="1"/>
</dbReference>
<feature type="compositionally biased region" description="Basic and acidic residues" evidence="8">
    <location>
        <begin position="704"/>
        <end position="714"/>
    </location>
</feature>
<feature type="compositionally biased region" description="Basic residues" evidence="8">
    <location>
        <begin position="392"/>
        <end position="402"/>
    </location>
</feature>
<feature type="coiled-coil region" evidence="7">
    <location>
        <begin position="890"/>
        <end position="927"/>
    </location>
</feature>
<feature type="region of interest" description="Disordered" evidence="8">
    <location>
        <begin position="376"/>
        <end position="415"/>
    </location>
</feature>
<dbReference type="PROSITE" id="PS50021">
    <property type="entry name" value="CH"/>
    <property type="match status" value="1"/>
</dbReference>
<dbReference type="GO" id="GO:0031122">
    <property type="term" value="P:cytoplasmic microtubule organization"/>
    <property type="evidence" value="ECO:0007669"/>
    <property type="project" value="TreeGrafter"/>
</dbReference>
<dbReference type="KEGG" id="pcw:110219562"/>
<dbReference type="SUPFAM" id="SSF50346">
    <property type="entry name" value="PRC-barrel domain"/>
    <property type="match status" value="1"/>
</dbReference>
<dbReference type="SMART" id="SM01051">
    <property type="entry name" value="CAMSAP_CKK"/>
    <property type="match status" value="1"/>
</dbReference>
<accession>A0A6P5LQH7</accession>
<dbReference type="Proteomes" id="UP000515140">
    <property type="component" value="Unplaced"/>
</dbReference>
<dbReference type="GO" id="GO:0031175">
    <property type="term" value="P:neuron projection development"/>
    <property type="evidence" value="ECO:0007669"/>
    <property type="project" value="InterPro"/>
</dbReference>
<dbReference type="InterPro" id="IPR022613">
    <property type="entry name" value="CH_CAMSAP_2"/>
</dbReference>
<dbReference type="PANTHER" id="PTHR21595:SF1">
    <property type="entry name" value="CALMODULIN-REGULATED SPECTRIN-ASSOCIATED PROTEIN 2"/>
    <property type="match status" value="1"/>
</dbReference>
<dbReference type="InterPro" id="IPR014797">
    <property type="entry name" value="CKK_CAMSAP"/>
</dbReference>
<feature type="compositionally biased region" description="Low complexity" evidence="8">
    <location>
        <begin position="681"/>
        <end position="694"/>
    </location>
</feature>
<sequence>MGDAAADPREMKKTFIVPAIKPFDHYDFSRAKIACNLAWLVAKAFGTENVPEELREPFYTDQYDQEHIKPPVVNLLLSAELYCRAGSLILKSDAAKPLLGHDAVIQALAQKGLYVTDQEKLVTERDLHQKPIQMSAHLAMIDTLMMAYTVEMVSIEKVIACAQQYSTFFQATDLPYDIEDAVMYWINKVNEHLKDIMEQEQKLKEHHVVETPGGQKSPSKWFWKLVPARYRKEPTLLKQLPCIPLVENLLKDGTDGCALAALIHFYCPDIVRLEDICLKETMSLADSLYNLQLIQEFCQEYLNQCCHFTLEDMLYAASSIKNNYLVFMAELFWWFEVVKPSFVQPRVVNHPQAESMKDMPSVPVLNAAKRNFTDGSCSSDFPTREGTAFSQSHHHLPARHRYPQPPSDSGGIRRSTSMSYVDGFIGTWPKEKRSSVHGVSFDISFDKENSVRRSTTNRGITRSLSNEGLILNNNRMPKHIRKNLSFKPVNGEEETESIEEENNIDSQSDLKSCVPRSTIELNSNENIHYKLPNGALQNRIPLDEFGNQIETPSIEEALQIIHDTDKSPCALQSDQITNGFFLHNQEMSLLSSDFKLNPSSPDIITDTKGALSPVTDTTEVDTGIHVPSEDIPETMDEDSSLRDYTVSMDSDMEEPSKFVQDYDMRVSNHREASSPCPSTMSTRSQPGSSASSSSGVKMTSFAEQKFRKLNHTDGRSSGSSSQKTTPEGSELNIPHVVSWAQIPEETALPQGRDTTQLLASEMVHLRMKLEEKRRAIEAQKKKMEAAFTKQRQKMGRTAFLTVVKKKGDGISPLREEAAGAEDEKVYTDRTKERESQKADVRTNKSATEVMKDSIDNSQGKWLKSPTTPVDPEKQWNLASPSEETLNEGEILEYTKSIEKLNSSLHFLQQEMQRLSLQQEMLMQMREQQSWVISPPQPSPQKQIREFKSSRQTGLSSPIVPFSSDSPRPTHPSPQSSNKKTSSFPVKLQRTPRPNELKITPLNRTLTPPRSVDSLPRLRRFSPSQVPIQTRSFVCFGDDGERVCEPQLKEAKSTEEVKEEAESKGAWEQHVHKLEEKELKPVESSVSEVLAQPITETVCLTPNEDQINQPTIPPQTSTLPAPAPKNVNLIEVSLSDLKPPDKADVSVEKYEGESDKEQFDDDQKVCCGFFFKDDQKAENDMAMKRAALLEKRLRRERETLLRKQQLEAELEHKKEETRRKTEEERQKKEDERARREFIRQEYMRRKQLKLMEDMDTVIKPRPHVAKQKKQRPKSIHRDHIESPKTPIKGPPGSRIYRVFSVSSLSLASLNTGDNESVHSGKRTPRSESVEGFLSPSRCGSRNGEKDWENASTTSSVASGTEYTGPKLFKEPSAKSNKHIIQNALAHCCLAGKVNEGQKKKILEEMEKSDANNFLILFRDSGCQFRSLYTYCPETEEINKLAGIGPKSITKKMIEGLYKYNSDRKQFSHIPAKTMSASVDAITIHSHLWQSKRPVTPKKLLTTKA</sequence>
<evidence type="ECO:0000313" key="11">
    <source>
        <dbReference type="Proteomes" id="UP000515140"/>
    </source>
</evidence>
<evidence type="ECO:0000256" key="6">
    <source>
        <dbReference type="PROSITE-ProRule" id="PRU00841"/>
    </source>
</evidence>
<dbReference type="GO" id="GO:0051011">
    <property type="term" value="F:microtubule minus-end binding"/>
    <property type="evidence" value="ECO:0007669"/>
    <property type="project" value="TreeGrafter"/>
</dbReference>
<feature type="region of interest" description="Disordered" evidence="8">
    <location>
        <begin position="1210"/>
        <end position="1230"/>
    </location>
</feature>
<evidence type="ECO:0000256" key="2">
    <source>
        <dbReference type="ARBA" id="ARBA00022490"/>
    </source>
</evidence>
<feature type="domain" description="CKK" evidence="10">
    <location>
        <begin position="1363"/>
        <end position="1497"/>
    </location>
</feature>
<dbReference type="Pfam" id="PF25532">
    <property type="entry name" value="CH_CAMSAP2_N"/>
    <property type="match status" value="1"/>
</dbReference>
<dbReference type="Gene3D" id="3.10.20.360">
    <property type="entry name" value="CKK domain"/>
    <property type="match status" value="1"/>
</dbReference>